<dbReference type="AlphaFoldDB" id="F2F2K4"/>
<dbReference type="EMBL" id="AP012157">
    <property type="protein sequence ID" value="BAK15842.1"/>
    <property type="molecule type" value="Genomic_DNA"/>
</dbReference>
<dbReference type="eggNOG" id="ENOG50336IZ">
    <property type="taxonomic scope" value="Bacteria"/>
</dbReference>
<reference evidence="3" key="1">
    <citation type="submission" date="2011-04" db="EMBL/GenBank/DDBJ databases">
        <title>Genome sequence of Solibacillus silvestris StLB046.</title>
        <authorList>
            <person name="Morohoshi T."/>
            <person name="Someya N."/>
            <person name="Ikeda T."/>
        </authorList>
    </citation>
    <scope>NUCLEOTIDE SEQUENCE [LARGE SCALE GENOMIC DNA]</scope>
    <source>
        <strain evidence="3">StLB046</strain>
    </source>
</reference>
<dbReference type="HOGENOM" id="CLU_166894_0_0_9"/>
<sequence>MNELELLEQQLISRIDDEDLLEVKKVKRYIELLKLDHECNVKLKEEGITTVTENGKQRFVKSHPLLNEKAKINSQLIALEKTFNFVMDPLPAAAPTSSVEDNAENKDGYSADDLV</sequence>
<reference evidence="2 3" key="2">
    <citation type="journal article" date="2012" name="J. Biosci. Bioeng.">
        <title>Complete genome sequence and characterization of the N-acylhomoserine lactone-degrading gene of the potato leaf-associated Solibacillus silvestris.</title>
        <authorList>
            <person name="Morohoshi T."/>
            <person name="Tominaga Y."/>
            <person name="Someya N."/>
            <person name="Ikeda T."/>
        </authorList>
    </citation>
    <scope>NUCLEOTIDE SEQUENCE [LARGE SCALE GENOMIC DNA]</scope>
    <source>
        <strain evidence="2 3">StLB046</strain>
    </source>
</reference>
<dbReference type="Proteomes" id="UP000006691">
    <property type="component" value="Chromosome"/>
</dbReference>
<evidence type="ECO:0000313" key="3">
    <source>
        <dbReference type="Proteomes" id="UP000006691"/>
    </source>
</evidence>
<evidence type="ECO:0000313" key="2">
    <source>
        <dbReference type="EMBL" id="BAK15842.1"/>
    </source>
</evidence>
<protein>
    <submittedName>
        <fullName evidence="2">Predicted membrane protein</fullName>
    </submittedName>
</protein>
<evidence type="ECO:0000256" key="1">
    <source>
        <dbReference type="SAM" id="MobiDB-lite"/>
    </source>
</evidence>
<keyword evidence="3" id="KW-1185">Reference proteome</keyword>
<gene>
    <name evidence="2" type="ordered locus">SSIL_1419</name>
</gene>
<dbReference type="RefSeq" id="WP_014823295.1">
    <property type="nucleotide sequence ID" value="NC_018065.1"/>
</dbReference>
<dbReference type="PATRIC" id="fig|1002809.3.peg.1431"/>
<accession>F2F2K4</accession>
<feature type="region of interest" description="Disordered" evidence="1">
    <location>
        <begin position="93"/>
        <end position="115"/>
    </location>
</feature>
<dbReference type="KEGG" id="siv:SSIL_1419"/>
<name>F2F2K4_SOLSS</name>
<proteinExistence type="predicted"/>
<organism evidence="2 3">
    <name type="scientific">Solibacillus silvestris (strain StLB046)</name>
    <name type="common">Bacillus silvestris</name>
    <dbReference type="NCBI Taxonomy" id="1002809"/>
    <lineage>
        <taxon>Bacteria</taxon>
        <taxon>Bacillati</taxon>
        <taxon>Bacillota</taxon>
        <taxon>Bacilli</taxon>
        <taxon>Bacillales</taxon>
        <taxon>Caryophanaceae</taxon>
        <taxon>Solibacillus</taxon>
    </lineage>
</organism>